<reference evidence="1" key="1">
    <citation type="journal article" date="2011" name="PLoS ONE">
        <title>The entomopathogenic bacterial endosymbionts xenorhabdus and photorhabdus: convergent lifestyles from divergent genomes.</title>
        <authorList>
            <person name="Chaston J.M."/>
            <person name="Suen G."/>
            <person name="Tucker S.L."/>
            <person name="Andersen A.W."/>
            <person name="Bhasin A."/>
            <person name="Bode E."/>
            <person name="Bode H.B."/>
            <person name="Brachmann A.O."/>
            <person name="Cowles C.E."/>
            <person name="Cowles K.N."/>
            <person name="Darby C."/>
            <person name="de Leon L."/>
            <person name="Drace K."/>
            <person name="Du Z."/>
            <person name="Givaudan A."/>
            <person name="Herbert Tran E.E."/>
            <person name="Jewell K.A."/>
            <person name="Knack J.J."/>
            <person name="Krasomil-Osterfeld K.C."/>
            <person name="Kukor R."/>
            <person name="Lanois A."/>
            <person name="Latreille P."/>
            <person name="Leimgruber N.K."/>
            <person name="Lipke C.M."/>
            <person name="Liu R."/>
            <person name="Lu X."/>
            <person name="Martens E.C."/>
            <person name="Marri P.R."/>
            <person name="Medigue C."/>
            <person name="Menard M.L."/>
            <person name="Miller N.M."/>
            <person name="Morales-Soto N."/>
            <person name="Norton S."/>
            <person name="Ogier J.C."/>
            <person name="Orchard S.S."/>
            <person name="Park D."/>
            <person name="Park Y."/>
            <person name="Qurollo B.A."/>
            <person name="Sugar D.R."/>
            <person name="Richards G.R."/>
            <person name="Rouy Z."/>
            <person name="Slominski B."/>
            <person name="Slominski K."/>
            <person name="Snyder H."/>
            <person name="Tjaden B.C."/>
            <person name="van der Hoeven R."/>
            <person name="Welch R.D."/>
            <person name="Wheeler C."/>
            <person name="Xiang B."/>
            <person name="Barbazuk B."/>
            <person name="Gaudriault S."/>
            <person name="Goodner B."/>
            <person name="Slater S.C."/>
            <person name="Forst S."/>
            <person name="Goldman B.S."/>
            <person name="Goodrich-Blair H."/>
        </authorList>
    </citation>
    <scope>NUCLEOTIDE SEQUENCE [LARGE SCALE GENOMIC DNA]</scope>
    <source>
        <strain evidence="1">SS-2004</strain>
    </source>
</reference>
<dbReference type="Proteomes" id="UP000002045">
    <property type="component" value="Chromosome"/>
</dbReference>
<sequence>MVRDTWIADYNSPMAFLSIFIITPNNTPLYSNKVFDHLVKKASEMNDKQFY</sequence>
<accession>D3V0Y5</accession>
<organism evidence="1 2">
    <name type="scientific">Xenorhabdus bovienii (strain SS-2004)</name>
    <name type="common">Xenorhabdus nematophila subsp. bovienii</name>
    <dbReference type="NCBI Taxonomy" id="406818"/>
    <lineage>
        <taxon>Bacteria</taxon>
        <taxon>Pseudomonadati</taxon>
        <taxon>Pseudomonadota</taxon>
        <taxon>Gammaproteobacteria</taxon>
        <taxon>Enterobacterales</taxon>
        <taxon>Morganellaceae</taxon>
        <taxon>Xenorhabdus</taxon>
    </lineage>
</organism>
<gene>
    <name evidence="1" type="ordered locus">XBJ1_1691</name>
</gene>
<name>D3V0Y5_XENBS</name>
<dbReference type="EMBL" id="FN667741">
    <property type="protein sequence ID" value="CBJ80817.1"/>
    <property type="molecule type" value="Genomic_DNA"/>
</dbReference>
<protein>
    <submittedName>
        <fullName evidence="1">Uncharacterized protein</fullName>
    </submittedName>
</protein>
<dbReference type="AlphaFoldDB" id="D3V0Y5"/>
<evidence type="ECO:0000313" key="1">
    <source>
        <dbReference type="EMBL" id="CBJ80817.1"/>
    </source>
</evidence>
<dbReference type="HOGENOM" id="CLU_3105406_0_0_6"/>
<evidence type="ECO:0000313" key="2">
    <source>
        <dbReference type="Proteomes" id="UP000002045"/>
    </source>
</evidence>
<dbReference type="Gene3D" id="3.10.105.10">
    <property type="entry name" value="Dipeptide-binding Protein, Domain 3"/>
    <property type="match status" value="1"/>
</dbReference>
<dbReference type="KEGG" id="xbo:XBJ1_1691"/>
<proteinExistence type="predicted"/>